<gene>
    <name evidence="3" type="ORF">J2S08_001834</name>
</gene>
<keyword evidence="1" id="KW-0175">Coiled coil</keyword>
<accession>A0ABT9WS73</accession>
<reference evidence="3 4" key="1">
    <citation type="submission" date="2023-07" db="EMBL/GenBank/DDBJ databases">
        <title>Genomic Encyclopedia of Type Strains, Phase IV (KMG-IV): sequencing the most valuable type-strain genomes for metagenomic binning, comparative biology and taxonomic classification.</title>
        <authorList>
            <person name="Goeker M."/>
        </authorList>
    </citation>
    <scope>NUCLEOTIDE SEQUENCE [LARGE SCALE GENOMIC DNA]</scope>
    <source>
        <strain evidence="3 4">DSM 23837</strain>
    </source>
</reference>
<organism evidence="3 4">
    <name type="scientific">Bacillus chungangensis</name>
    <dbReference type="NCBI Taxonomy" id="587633"/>
    <lineage>
        <taxon>Bacteria</taxon>
        <taxon>Bacillati</taxon>
        <taxon>Bacillota</taxon>
        <taxon>Bacilli</taxon>
        <taxon>Bacillales</taxon>
        <taxon>Bacillaceae</taxon>
        <taxon>Bacillus</taxon>
    </lineage>
</organism>
<proteinExistence type="predicted"/>
<protein>
    <submittedName>
        <fullName evidence="3">Vacuolar-type H+-ATPase subunit I/STV1</fullName>
    </submittedName>
</protein>
<dbReference type="EMBL" id="JAUSTT010000009">
    <property type="protein sequence ID" value="MDQ0175998.1"/>
    <property type="molecule type" value="Genomic_DNA"/>
</dbReference>
<evidence type="ECO:0000313" key="4">
    <source>
        <dbReference type="Proteomes" id="UP001223586"/>
    </source>
</evidence>
<evidence type="ECO:0000256" key="1">
    <source>
        <dbReference type="SAM" id="Coils"/>
    </source>
</evidence>
<feature type="compositionally biased region" description="Polar residues" evidence="2">
    <location>
        <begin position="25"/>
        <end position="37"/>
    </location>
</feature>
<feature type="coiled-coil region" evidence="1">
    <location>
        <begin position="76"/>
        <end position="126"/>
    </location>
</feature>
<keyword evidence="4" id="KW-1185">Reference proteome</keyword>
<dbReference type="Pfam" id="PF14265">
    <property type="entry name" value="DUF4355"/>
    <property type="match status" value="1"/>
</dbReference>
<dbReference type="Proteomes" id="UP001223586">
    <property type="component" value="Unassembled WGS sequence"/>
</dbReference>
<name>A0ABT9WS73_9BACI</name>
<feature type="region of interest" description="Disordered" evidence="2">
    <location>
        <begin position="20"/>
        <end position="42"/>
    </location>
</feature>
<sequence>MFEVEKKPLKVDLQFFAAEEGVEDGNQSTGDHQTTADGKSEEIELPKSQEELLKLLQSEADKRVTGALKTAQEKWEKEFKDKLEAEKAEAEKLANMTASEKEKALLEKSKKEIEDRERAIQQKELKLETINFLNEKELPIQFADILLADDAEKTKDNVDIFEKAFREAVENAVTERLKGSSPKGGKARVEESNIGKRLADLYTKKNEDLEKARKSYFG</sequence>
<comment type="caution">
    <text evidence="3">The sequence shown here is derived from an EMBL/GenBank/DDBJ whole genome shotgun (WGS) entry which is preliminary data.</text>
</comment>
<evidence type="ECO:0000313" key="3">
    <source>
        <dbReference type="EMBL" id="MDQ0175998.1"/>
    </source>
</evidence>
<evidence type="ECO:0000256" key="2">
    <source>
        <dbReference type="SAM" id="MobiDB-lite"/>
    </source>
</evidence>
<dbReference type="RefSeq" id="WP_307228789.1">
    <property type="nucleotide sequence ID" value="NZ_JAUSTT010000009.1"/>
</dbReference>
<dbReference type="InterPro" id="IPR025580">
    <property type="entry name" value="Gp46"/>
</dbReference>